<dbReference type="Gene3D" id="1.10.150.130">
    <property type="match status" value="1"/>
</dbReference>
<sequence length="307" mass="36176">MRARWDLNPRSPAPKEKTYGSLDSLCFDGVHCGEYDDIIKDFHDFLVVEMRLEERTVEGHCWNIKQFLKAIGKDIHEISRLDIRNFFLGLMKEKSQATINNYLKTLKRFFRDYLHRPELIESFKFKRAEYNEKRIPSKEDLKRFYEALPNIEHKAVFLTLASSGLRAREVLSLTRKDIDLEHRRLYPSKHSTSTKKVGIGFFNEETAKVLKEILKGKHWKEDEKIFPALRTLDKRWAKVSEQSGVKITPQILREWFCSEMGRLGVPDRYIDAFCGRVPKSILAKHYTDYNPETLKEIYDKANLKVLS</sequence>
<feature type="domain" description="Tyr recombinase" evidence="5">
    <location>
        <begin position="131"/>
        <end position="299"/>
    </location>
</feature>
<comment type="caution">
    <text evidence="7">The sequence shown here is derived from an EMBL/GenBank/DDBJ whole genome shotgun (WGS) entry which is preliminary data.</text>
</comment>
<dbReference type="InterPro" id="IPR011010">
    <property type="entry name" value="DNA_brk_join_enz"/>
</dbReference>
<dbReference type="PANTHER" id="PTHR30349">
    <property type="entry name" value="PHAGE INTEGRASE-RELATED"/>
    <property type="match status" value="1"/>
</dbReference>
<dbReference type="Gene3D" id="1.10.443.10">
    <property type="entry name" value="Intergrase catalytic core"/>
    <property type="match status" value="1"/>
</dbReference>
<dbReference type="InterPro" id="IPR002104">
    <property type="entry name" value="Integrase_catalytic"/>
</dbReference>
<proteinExistence type="predicted"/>
<evidence type="ECO:0000259" key="5">
    <source>
        <dbReference type="PROSITE" id="PS51898"/>
    </source>
</evidence>
<dbReference type="InterPro" id="IPR004107">
    <property type="entry name" value="Integrase_SAM-like_N"/>
</dbReference>
<dbReference type="AlphaFoldDB" id="A0A7C4U0H6"/>
<dbReference type="PANTHER" id="PTHR30349:SF92">
    <property type="entry name" value="SITE-SPECIFIC RECOMBINASE"/>
    <property type="match status" value="1"/>
</dbReference>
<dbReference type="InterPro" id="IPR013762">
    <property type="entry name" value="Integrase-like_cat_sf"/>
</dbReference>
<evidence type="ECO:0000256" key="4">
    <source>
        <dbReference type="PROSITE-ProRule" id="PRU01248"/>
    </source>
</evidence>
<evidence type="ECO:0000256" key="2">
    <source>
        <dbReference type="ARBA" id="ARBA00023125"/>
    </source>
</evidence>
<organism evidence="7">
    <name type="scientific">Caldisericum exile</name>
    <dbReference type="NCBI Taxonomy" id="693075"/>
    <lineage>
        <taxon>Bacteria</taxon>
        <taxon>Pseudomonadati</taxon>
        <taxon>Caldisericota/Cryosericota group</taxon>
        <taxon>Caldisericota</taxon>
        <taxon>Caldisericia</taxon>
        <taxon>Caldisericales</taxon>
        <taxon>Caldisericaceae</taxon>
        <taxon>Caldisericum</taxon>
    </lineage>
</organism>
<dbReference type="PROSITE" id="PS51898">
    <property type="entry name" value="TYR_RECOMBINASE"/>
    <property type="match status" value="1"/>
</dbReference>
<dbReference type="GO" id="GO:0015074">
    <property type="term" value="P:DNA integration"/>
    <property type="evidence" value="ECO:0007669"/>
    <property type="project" value="UniProtKB-KW"/>
</dbReference>
<dbReference type="InterPro" id="IPR050090">
    <property type="entry name" value="Tyrosine_recombinase_XerCD"/>
</dbReference>
<dbReference type="Pfam" id="PF00589">
    <property type="entry name" value="Phage_integrase"/>
    <property type="match status" value="1"/>
</dbReference>
<keyword evidence="1" id="KW-0229">DNA integration</keyword>
<dbReference type="GO" id="GO:0003677">
    <property type="term" value="F:DNA binding"/>
    <property type="evidence" value="ECO:0007669"/>
    <property type="project" value="UniProtKB-UniRule"/>
</dbReference>
<gene>
    <name evidence="7" type="ORF">ENV82_00970</name>
</gene>
<dbReference type="InterPro" id="IPR044068">
    <property type="entry name" value="CB"/>
</dbReference>
<dbReference type="Pfam" id="PF13495">
    <property type="entry name" value="Phage_int_SAM_4"/>
    <property type="match status" value="1"/>
</dbReference>
<dbReference type="CDD" id="cd00397">
    <property type="entry name" value="DNA_BRE_C"/>
    <property type="match status" value="1"/>
</dbReference>
<dbReference type="PROSITE" id="PS51900">
    <property type="entry name" value="CB"/>
    <property type="match status" value="1"/>
</dbReference>
<keyword evidence="2 4" id="KW-0238">DNA-binding</keyword>
<dbReference type="GO" id="GO:0006310">
    <property type="term" value="P:DNA recombination"/>
    <property type="evidence" value="ECO:0007669"/>
    <property type="project" value="UniProtKB-KW"/>
</dbReference>
<feature type="domain" description="Core-binding (CB)" evidence="6">
    <location>
        <begin position="33"/>
        <end position="114"/>
    </location>
</feature>
<dbReference type="EMBL" id="DTHV01000029">
    <property type="protein sequence ID" value="HGW60007.1"/>
    <property type="molecule type" value="Genomic_DNA"/>
</dbReference>
<evidence type="ECO:0000259" key="6">
    <source>
        <dbReference type="PROSITE" id="PS51900"/>
    </source>
</evidence>
<dbReference type="InterPro" id="IPR010998">
    <property type="entry name" value="Integrase_recombinase_N"/>
</dbReference>
<evidence type="ECO:0000313" key="7">
    <source>
        <dbReference type="EMBL" id="HGW60007.1"/>
    </source>
</evidence>
<protein>
    <submittedName>
        <fullName evidence="7">Site-specific integrase</fullName>
    </submittedName>
</protein>
<evidence type="ECO:0000256" key="1">
    <source>
        <dbReference type="ARBA" id="ARBA00022908"/>
    </source>
</evidence>
<keyword evidence="3" id="KW-0233">DNA recombination</keyword>
<dbReference type="SUPFAM" id="SSF56349">
    <property type="entry name" value="DNA breaking-rejoining enzymes"/>
    <property type="match status" value="1"/>
</dbReference>
<reference evidence="7" key="1">
    <citation type="journal article" date="2020" name="mSystems">
        <title>Genome- and Community-Level Interaction Insights into Carbon Utilization and Element Cycling Functions of Hydrothermarchaeota in Hydrothermal Sediment.</title>
        <authorList>
            <person name="Zhou Z."/>
            <person name="Liu Y."/>
            <person name="Xu W."/>
            <person name="Pan J."/>
            <person name="Luo Z.H."/>
            <person name="Li M."/>
        </authorList>
    </citation>
    <scope>NUCLEOTIDE SEQUENCE [LARGE SCALE GENOMIC DNA]</scope>
    <source>
        <strain evidence="7">SpSt-794</strain>
    </source>
</reference>
<accession>A0A7C4U0H6</accession>
<name>A0A7C4U0H6_9BACT</name>
<evidence type="ECO:0000256" key="3">
    <source>
        <dbReference type="ARBA" id="ARBA00023172"/>
    </source>
</evidence>